<accession>A0A7J6V1D7</accession>
<dbReference type="PROSITE" id="PS50089">
    <property type="entry name" value="ZF_RING_2"/>
    <property type="match status" value="1"/>
</dbReference>
<dbReference type="OrthoDB" id="8062037at2759"/>
<keyword evidence="1" id="KW-0863">Zinc-finger</keyword>
<dbReference type="Proteomes" id="UP000554482">
    <property type="component" value="Unassembled WGS sequence"/>
</dbReference>
<evidence type="ECO:0000256" key="1">
    <source>
        <dbReference type="PROSITE-ProRule" id="PRU00175"/>
    </source>
</evidence>
<dbReference type="InterPro" id="IPR001841">
    <property type="entry name" value="Znf_RING"/>
</dbReference>
<dbReference type="Gene3D" id="3.30.40.10">
    <property type="entry name" value="Zinc/RING finger domain, C3HC4 (zinc finger)"/>
    <property type="match status" value="1"/>
</dbReference>
<dbReference type="AlphaFoldDB" id="A0A7J6V1D7"/>
<dbReference type="GO" id="GO:0008270">
    <property type="term" value="F:zinc ion binding"/>
    <property type="evidence" value="ECO:0007669"/>
    <property type="project" value="UniProtKB-KW"/>
</dbReference>
<keyword evidence="1" id="KW-0479">Metal-binding</keyword>
<evidence type="ECO:0000259" key="2">
    <source>
        <dbReference type="PROSITE" id="PS50089"/>
    </source>
</evidence>
<keyword evidence="1" id="KW-0862">Zinc</keyword>
<comment type="caution">
    <text evidence="3">The sequence shown here is derived from an EMBL/GenBank/DDBJ whole genome shotgun (WGS) entry which is preliminary data.</text>
</comment>
<gene>
    <name evidence="3" type="ORF">FRX31_031632</name>
</gene>
<organism evidence="3 4">
    <name type="scientific">Thalictrum thalictroides</name>
    <name type="common">Rue-anemone</name>
    <name type="synonym">Anemone thalictroides</name>
    <dbReference type="NCBI Taxonomy" id="46969"/>
    <lineage>
        <taxon>Eukaryota</taxon>
        <taxon>Viridiplantae</taxon>
        <taxon>Streptophyta</taxon>
        <taxon>Embryophyta</taxon>
        <taxon>Tracheophyta</taxon>
        <taxon>Spermatophyta</taxon>
        <taxon>Magnoliopsida</taxon>
        <taxon>Ranunculales</taxon>
        <taxon>Ranunculaceae</taxon>
        <taxon>Thalictroideae</taxon>
        <taxon>Thalictrum</taxon>
    </lineage>
</organism>
<evidence type="ECO:0000313" key="3">
    <source>
        <dbReference type="EMBL" id="KAF5178784.1"/>
    </source>
</evidence>
<protein>
    <recommendedName>
        <fullName evidence="2">RING-type domain-containing protein</fullName>
    </recommendedName>
</protein>
<dbReference type="EMBL" id="JABWDY010039612">
    <property type="protein sequence ID" value="KAF5178784.1"/>
    <property type="molecule type" value="Genomic_DNA"/>
</dbReference>
<dbReference type="SUPFAM" id="SSF57850">
    <property type="entry name" value="RING/U-box"/>
    <property type="match status" value="1"/>
</dbReference>
<dbReference type="InterPro" id="IPR013083">
    <property type="entry name" value="Znf_RING/FYVE/PHD"/>
</dbReference>
<feature type="domain" description="RING-type" evidence="2">
    <location>
        <begin position="207"/>
        <end position="253"/>
    </location>
</feature>
<name>A0A7J6V1D7_THATH</name>
<reference evidence="3 4" key="1">
    <citation type="submission" date="2020-06" db="EMBL/GenBank/DDBJ databases">
        <title>Transcriptomic and genomic resources for Thalictrum thalictroides and T. hernandezii: Facilitating candidate gene discovery in an emerging model plant lineage.</title>
        <authorList>
            <person name="Arias T."/>
            <person name="Riano-Pachon D.M."/>
            <person name="Di Stilio V.S."/>
        </authorList>
    </citation>
    <scope>NUCLEOTIDE SEQUENCE [LARGE SCALE GENOMIC DNA]</scope>
    <source>
        <strain evidence="4">cv. WT478/WT964</strain>
        <tissue evidence="3">Leaves</tissue>
    </source>
</reference>
<evidence type="ECO:0000313" key="4">
    <source>
        <dbReference type="Proteomes" id="UP000554482"/>
    </source>
</evidence>
<proteinExistence type="predicted"/>
<keyword evidence="4" id="KW-1185">Reference proteome</keyword>
<sequence length="279" mass="32255">METFLDQITPLAPAMTKSTLNGFFGTIKTKLQQNLIDENYVSSQGNICSDLKMRVINQLLSYNYEHMDLDNEQVKGEVPNVSEIRLRWMDKLATFVKSQLQGGEMLEMSSVKEELQNLLTPMQNAWHGCYHCHVFFKRNDVHSSCPRCDGWLLVEVDGGDDDEHKFMYGWEEVVPFERRRLIGPFKVSARNSIQEFEMVDNNEDEECPSCKQKSDQHVDDGWRLTPCCQHIIGYSCLEDWLDDGESSNCPVCRSEFPVDIIDGPLAELFNRSRRIRLDL</sequence>